<feature type="domain" description="DUF4369" evidence="1">
    <location>
        <begin position="28"/>
        <end position="126"/>
    </location>
</feature>
<dbReference type="PROSITE" id="PS51257">
    <property type="entry name" value="PROKAR_LIPOPROTEIN"/>
    <property type="match status" value="1"/>
</dbReference>
<evidence type="ECO:0000313" key="2">
    <source>
        <dbReference type="EMBL" id="KGO84321.1"/>
    </source>
</evidence>
<dbReference type="RefSeq" id="WP_035130001.1">
    <property type="nucleotide sequence ID" value="NZ_JRLV01000001.1"/>
</dbReference>
<name>A0A0A2LYA3_9FLAO</name>
<organism evidence="2 3">
    <name type="scientific">Flavobacterium beibuense F44-8</name>
    <dbReference type="NCBI Taxonomy" id="1406840"/>
    <lineage>
        <taxon>Bacteria</taxon>
        <taxon>Pseudomonadati</taxon>
        <taxon>Bacteroidota</taxon>
        <taxon>Flavobacteriia</taxon>
        <taxon>Flavobacteriales</taxon>
        <taxon>Flavobacteriaceae</taxon>
        <taxon>Flavobacterium</taxon>
    </lineage>
</organism>
<keyword evidence="3" id="KW-1185">Reference proteome</keyword>
<evidence type="ECO:0000259" key="1">
    <source>
        <dbReference type="Pfam" id="PF14289"/>
    </source>
</evidence>
<evidence type="ECO:0000313" key="3">
    <source>
        <dbReference type="Proteomes" id="UP000030129"/>
    </source>
</evidence>
<dbReference type="EMBL" id="JRLV01000001">
    <property type="protein sequence ID" value="KGO84321.1"/>
    <property type="molecule type" value="Genomic_DNA"/>
</dbReference>
<dbReference type="eggNOG" id="ENOG502ZH5W">
    <property type="taxonomic scope" value="Bacteria"/>
</dbReference>
<sequence>MKKTILALFAATALFACKEEHKAGTNLHISGNIKGFKQGKLYVKRIVDTNLVTLDSIIINGNSSFNSDLNIEEPEMLYLILDRGQTNSVDNQLPFFAEPGDITINSDIEGFYSRAKITGSENQKLYESFLEIKKRYTNMNLDLMERNLEATKTGNTQQLDSIEKASEKITKTRYLATINFALNNADKPIGPYIALSEVYDANIKLLDTIQKSMSPEIAKSHYGKMLTEFIDNRKKEDTVQ</sequence>
<dbReference type="InterPro" id="IPR025380">
    <property type="entry name" value="DUF4369"/>
</dbReference>
<comment type="caution">
    <text evidence="2">The sequence shown here is derived from an EMBL/GenBank/DDBJ whole genome shotgun (WGS) entry which is preliminary data.</text>
</comment>
<accession>A0A0A2LYA3</accession>
<dbReference type="AlphaFoldDB" id="A0A0A2LYA3"/>
<proteinExistence type="predicted"/>
<gene>
    <name evidence="2" type="ORF">Q763_00825</name>
</gene>
<dbReference type="Proteomes" id="UP000030129">
    <property type="component" value="Unassembled WGS sequence"/>
</dbReference>
<dbReference type="STRING" id="1406840.Q763_00825"/>
<dbReference type="Pfam" id="PF14289">
    <property type="entry name" value="DUF4369"/>
    <property type="match status" value="1"/>
</dbReference>
<protein>
    <recommendedName>
        <fullName evidence="1">DUF4369 domain-containing protein</fullName>
    </recommendedName>
</protein>
<reference evidence="2 3" key="1">
    <citation type="submission" date="2013-09" db="EMBL/GenBank/DDBJ databases">
        <authorList>
            <person name="Zeng Z."/>
            <person name="Chen C."/>
        </authorList>
    </citation>
    <scope>NUCLEOTIDE SEQUENCE [LARGE SCALE GENOMIC DNA]</scope>
    <source>
        <strain evidence="2 3">F44-8</strain>
    </source>
</reference>